<dbReference type="RefSeq" id="WP_163766980.1">
    <property type="nucleotide sequence ID" value="NZ_AP022598.1"/>
</dbReference>
<dbReference type="Pfam" id="PF00892">
    <property type="entry name" value="EamA"/>
    <property type="match status" value="2"/>
</dbReference>
<feature type="transmembrane region" description="Helical" evidence="2">
    <location>
        <begin position="99"/>
        <end position="121"/>
    </location>
</feature>
<organism evidence="4 5">
    <name type="scientific">Mycolicibacterium parafortuitum</name>
    <name type="common">Mycobacterium parafortuitum</name>
    <dbReference type="NCBI Taxonomy" id="39692"/>
    <lineage>
        <taxon>Bacteria</taxon>
        <taxon>Bacillati</taxon>
        <taxon>Actinomycetota</taxon>
        <taxon>Actinomycetes</taxon>
        <taxon>Mycobacteriales</taxon>
        <taxon>Mycobacteriaceae</taxon>
        <taxon>Mycolicibacterium</taxon>
    </lineage>
</organism>
<protein>
    <submittedName>
        <fullName evidence="4">Membrane protein</fullName>
    </submittedName>
</protein>
<feature type="transmembrane region" description="Helical" evidence="2">
    <location>
        <begin position="12"/>
        <end position="31"/>
    </location>
</feature>
<feature type="domain" description="EamA" evidence="3">
    <location>
        <begin position="156"/>
        <end position="289"/>
    </location>
</feature>
<feature type="transmembrane region" description="Helical" evidence="2">
    <location>
        <begin position="130"/>
        <end position="150"/>
    </location>
</feature>
<keyword evidence="2" id="KW-1133">Transmembrane helix</keyword>
<feature type="transmembrane region" description="Helical" evidence="2">
    <location>
        <begin position="43"/>
        <end position="62"/>
    </location>
</feature>
<keyword evidence="2" id="KW-0812">Transmembrane</keyword>
<feature type="transmembrane region" description="Helical" evidence="2">
    <location>
        <begin position="213"/>
        <end position="238"/>
    </location>
</feature>
<feature type="transmembrane region" description="Helical" evidence="2">
    <location>
        <begin position="273"/>
        <end position="289"/>
    </location>
</feature>
<dbReference type="GO" id="GO:0016020">
    <property type="term" value="C:membrane"/>
    <property type="evidence" value="ECO:0007669"/>
    <property type="project" value="InterPro"/>
</dbReference>
<dbReference type="Proteomes" id="UP000466554">
    <property type="component" value="Chromosome"/>
</dbReference>
<reference evidence="4 5" key="1">
    <citation type="journal article" date="2019" name="Emerg. Microbes Infect.">
        <title>Comprehensive subspecies identification of 175 nontuberculous mycobacteria species based on 7547 genomic profiles.</title>
        <authorList>
            <person name="Matsumoto Y."/>
            <person name="Kinjo T."/>
            <person name="Motooka D."/>
            <person name="Nabeya D."/>
            <person name="Jung N."/>
            <person name="Uechi K."/>
            <person name="Horii T."/>
            <person name="Iida T."/>
            <person name="Fujita J."/>
            <person name="Nakamura S."/>
        </authorList>
    </citation>
    <scope>NUCLEOTIDE SEQUENCE [LARGE SCALE GENOMIC DNA]</scope>
    <source>
        <strain evidence="4 5">JCM 6367</strain>
    </source>
</reference>
<evidence type="ECO:0000256" key="2">
    <source>
        <dbReference type="SAM" id="Phobius"/>
    </source>
</evidence>
<gene>
    <name evidence="4" type="ORF">MPRF_34960</name>
</gene>
<dbReference type="EMBL" id="AP022598">
    <property type="protein sequence ID" value="BBY76597.1"/>
    <property type="molecule type" value="Genomic_DNA"/>
</dbReference>
<feature type="transmembrane region" description="Helical" evidence="2">
    <location>
        <begin position="245"/>
        <end position="267"/>
    </location>
</feature>
<feature type="transmembrane region" description="Helical" evidence="2">
    <location>
        <begin position="74"/>
        <end position="93"/>
    </location>
</feature>
<dbReference type="SUPFAM" id="SSF103481">
    <property type="entry name" value="Multidrug resistance efflux transporter EmrE"/>
    <property type="match status" value="2"/>
</dbReference>
<keyword evidence="2" id="KW-0472">Membrane</keyword>
<proteinExistence type="inferred from homology"/>
<feature type="transmembrane region" description="Helical" evidence="2">
    <location>
        <begin position="156"/>
        <end position="174"/>
    </location>
</feature>
<evidence type="ECO:0000259" key="3">
    <source>
        <dbReference type="Pfam" id="PF00892"/>
    </source>
</evidence>
<comment type="similarity">
    <text evidence="1">Belongs to the EamA transporter family.</text>
</comment>
<dbReference type="InterPro" id="IPR052756">
    <property type="entry name" value="Alkyne_AA_exporter"/>
</dbReference>
<dbReference type="PANTHER" id="PTHR12715:SF4">
    <property type="entry name" value="EAMA DOMAIN-CONTAINING PROTEIN"/>
    <property type="match status" value="1"/>
</dbReference>
<dbReference type="InterPro" id="IPR000620">
    <property type="entry name" value="EamA_dom"/>
</dbReference>
<dbReference type="Gene3D" id="1.10.3730.20">
    <property type="match status" value="1"/>
</dbReference>
<feature type="transmembrane region" description="Helical" evidence="2">
    <location>
        <begin position="186"/>
        <end position="207"/>
    </location>
</feature>
<accession>A0A7I7U5L7</accession>
<feature type="domain" description="EamA" evidence="3">
    <location>
        <begin position="19"/>
        <end position="144"/>
    </location>
</feature>
<dbReference type="InterPro" id="IPR037185">
    <property type="entry name" value="EmrE-like"/>
</dbReference>
<dbReference type="AlphaFoldDB" id="A0A7I7U5L7"/>
<name>A0A7I7U5L7_MYCPF</name>
<dbReference type="PANTHER" id="PTHR12715">
    <property type="entry name" value="TRANSPORTER, DRUG/METABOLITE EXPORTER FAMILY"/>
    <property type="match status" value="1"/>
</dbReference>
<evidence type="ECO:0000256" key="1">
    <source>
        <dbReference type="ARBA" id="ARBA00007362"/>
    </source>
</evidence>
<evidence type="ECO:0000313" key="5">
    <source>
        <dbReference type="Proteomes" id="UP000466554"/>
    </source>
</evidence>
<sequence>MQVAPNRSETLLVSAAAGVTVLLWSSSFVVIRAVGEVLSPGPLAFLRMLVGATVLVAVAAWYRRPVPRGRTLGLVVGYGVLWFALYTVLLNWAEQHLDAGTAALLVNFAPIIVAVFAGLFLGEGFPRTRVVGIVIAFTGVVLIAVGGSGGPGNDRLGVALGLVTAVLYAASVLMQKVALRSVDAVTATWVGCVAGLVATTPFAPAAFGELATAPAGAVAGVVFLGVGPTAIAFLTWAYALSRTDAGAMAATTLAVPAVAIGMSWLALGELPTVLGFVGGGLALLGVTITRRRTGRRA</sequence>
<evidence type="ECO:0000313" key="4">
    <source>
        <dbReference type="EMBL" id="BBY76597.1"/>
    </source>
</evidence>